<dbReference type="AlphaFoldDB" id="G7YWC0"/>
<dbReference type="Proteomes" id="UP000008909">
    <property type="component" value="Unassembled WGS sequence"/>
</dbReference>
<protein>
    <recommendedName>
        <fullName evidence="3">SH3 domain-containing protein</fullName>
    </recommendedName>
</protein>
<organism evidence="1 2">
    <name type="scientific">Clonorchis sinensis</name>
    <name type="common">Chinese liver fluke</name>
    <dbReference type="NCBI Taxonomy" id="79923"/>
    <lineage>
        <taxon>Eukaryota</taxon>
        <taxon>Metazoa</taxon>
        <taxon>Spiralia</taxon>
        <taxon>Lophotrochozoa</taxon>
        <taxon>Platyhelminthes</taxon>
        <taxon>Trematoda</taxon>
        <taxon>Digenea</taxon>
        <taxon>Opisthorchiida</taxon>
        <taxon>Opisthorchiata</taxon>
        <taxon>Opisthorchiidae</taxon>
        <taxon>Clonorchis</taxon>
    </lineage>
</organism>
<proteinExistence type="predicted"/>
<name>G7YWC0_CLOSI</name>
<accession>G7YWC0</accession>
<evidence type="ECO:0008006" key="3">
    <source>
        <dbReference type="Google" id="ProtNLM"/>
    </source>
</evidence>
<dbReference type="Gene3D" id="2.30.30.40">
    <property type="entry name" value="SH3 Domains"/>
    <property type="match status" value="1"/>
</dbReference>
<sequence length="331" mass="36997">MAQWYEREFTDRKNKWVVLVGSRKTLMRMRELYISSCSDITQKRGDCCNNLDGTTQQFAANSPTVNSRYPILWVLTVVPEFPSTDPEWWLVEHTHSGLTGYIPASYVALADSVEAEESPLVAEDNSVSSDSRNLWHTVFVCTRSIYVVDLATPVKRVLHGYTKIVFDRVYVGAVESGSEKRVWLAANVACVDADHCATTKSTIGVFRYIRRNRLRCAATECVSQSLLHVSFGTKSKKLYYIFQTEHTAHKVVAKQSTVALLGDRQICLCKDCDPCQQNGGASPLVFISKQSAKYFGNHKPLNSIGSLTIEQQIDEGPNATCYGYSFGSYPA</sequence>
<reference evidence="1" key="1">
    <citation type="journal article" date="2011" name="Genome Biol.">
        <title>The draft genome of the carcinogenic human liver fluke Clonorchis sinensis.</title>
        <authorList>
            <person name="Wang X."/>
            <person name="Chen W."/>
            <person name="Huang Y."/>
            <person name="Sun J."/>
            <person name="Men J."/>
            <person name="Liu H."/>
            <person name="Luo F."/>
            <person name="Guo L."/>
            <person name="Lv X."/>
            <person name="Deng C."/>
            <person name="Zhou C."/>
            <person name="Fan Y."/>
            <person name="Li X."/>
            <person name="Huang L."/>
            <person name="Hu Y."/>
            <person name="Liang C."/>
            <person name="Hu X."/>
            <person name="Xu J."/>
            <person name="Yu X."/>
        </authorList>
    </citation>
    <scope>NUCLEOTIDE SEQUENCE [LARGE SCALE GENOMIC DNA]</scope>
    <source>
        <strain evidence="1">Henan</strain>
    </source>
</reference>
<reference key="2">
    <citation type="submission" date="2011-10" db="EMBL/GenBank/DDBJ databases">
        <title>The genome and transcriptome sequence of Clonorchis sinensis provide insights into the carcinogenic liver fluke.</title>
        <authorList>
            <person name="Wang X."/>
            <person name="Huang Y."/>
            <person name="Chen W."/>
            <person name="Liu H."/>
            <person name="Guo L."/>
            <person name="Chen Y."/>
            <person name="Luo F."/>
            <person name="Zhou W."/>
            <person name="Sun J."/>
            <person name="Mao Q."/>
            <person name="Liang P."/>
            <person name="Zhou C."/>
            <person name="Tian Y."/>
            <person name="Men J."/>
            <person name="Lv X."/>
            <person name="Huang L."/>
            <person name="Zhou J."/>
            <person name="Hu Y."/>
            <person name="Li R."/>
            <person name="Zhang F."/>
            <person name="Lei H."/>
            <person name="Li X."/>
            <person name="Hu X."/>
            <person name="Liang C."/>
            <person name="Xu J."/>
            <person name="Wu Z."/>
            <person name="Yu X."/>
        </authorList>
    </citation>
    <scope>NUCLEOTIDE SEQUENCE</scope>
    <source>
        <strain>Henan</strain>
    </source>
</reference>
<dbReference type="EMBL" id="DF144618">
    <property type="protein sequence ID" value="GAA57250.1"/>
    <property type="molecule type" value="Genomic_DNA"/>
</dbReference>
<evidence type="ECO:0000313" key="1">
    <source>
        <dbReference type="EMBL" id="GAA57250.1"/>
    </source>
</evidence>
<dbReference type="SUPFAM" id="SSF50044">
    <property type="entry name" value="SH3-domain"/>
    <property type="match status" value="1"/>
</dbReference>
<evidence type="ECO:0000313" key="2">
    <source>
        <dbReference type="Proteomes" id="UP000008909"/>
    </source>
</evidence>
<dbReference type="InterPro" id="IPR036028">
    <property type="entry name" value="SH3-like_dom_sf"/>
</dbReference>
<keyword evidence="2" id="KW-1185">Reference proteome</keyword>
<gene>
    <name evidence="1" type="ORF">CLF_112395</name>
</gene>